<keyword evidence="7" id="KW-1185">Reference proteome</keyword>
<sequence>MTTQTQLQQPIELESFPASPAPSYRTTSRLDPSYSESNAQFEHPGNDDVHPPSQEPAFSTTVVPDGGYGWVVVFCASVTTFWVNAMISCWGVLQVALLSSTLSNAPTSTVSFIGSLNLACGVAFGLFTTRLARWCGSRTTTIIGITLMSLGQIVASFSTASIAGLFVSIGVVSGIGINLVYTICNGLPVEYFSSKIGLANGLVKLGGGIGGTVMAIVLQALVDRVGIAWTFRIQGLLTLATGLPAAWFMIDRTRVRNAPFIELSMFRNWAFTAVFLAGAIGTFSLFVPPYYLPLFAQSLGLSSSTGAGLVAAFNACNAMGRFFGGPLCDKIGPTNTLLITMAMNAISMLAIWPVSSTLGPLVTFAILNGVANGSFFTVLPTVVASIFGPGRAVGAMSMSTTGWTIGYLMGAPIAGYLLQAAGGSENKQQDISAFRPAIFYAGGVGSTASLLVLLARLNMSKKISKRV</sequence>
<comment type="subcellular location">
    <subcellularLocation>
        <location evidence="1">Membrane</location>
        <topology evidence="1">Multi-pass membrane protein</topology>
    </subcellularLocation>
</comment>
<feature type="transmembrane region" description="Helical" evidence="4">
    <location>
        <begin position="400"/>
        <end position="418"/>
    </location>
</feature>
<dbReference type="Proteomes" id="UP000813461">
    <property type="component" value="Unassembled WGS sequence"/>
</dbReference>
<evidence type="ECO:0000313" key="6">
    <source>
        <dbReference type="EMBL" id="KAH7067205.1"/>
    </source>
</evidence>
<dbReference type="GO" id="GO:0016020">
    <property type="term" value="C:membrane"/>
    <property type="evidence" value="ECO:0007669"/>
    <property type="project" value="UniProtKB-SubCell"/>
</dbReference>
<dbReference type="AlphaFoldDB" id="A0A8K0VRC8"/>
<feature type="transmembrane region" description="Helical" evidence="4">
    <location>
        <begin position="163"/>
        <end position="181"/>
    </location>
</feature>
<keyword evidence="4" id="KW-0472">Membrane</keyword>
<feature type="transmembrane region" description="Helical" evidence="4">
    <location>
        <begin position="361"/>
        <end position="388"/>
    </location>
</feature>
<feature type="transmembrane region" description="Helical" evidence="4">
    <location>
        <begin position="139"/>
        <end position="157"/>
    </location>
</feature>
<dbReference type="Pfam" id="PF07690">
    <property type="entry name" value="MFS_1"/>
    <property type="match status" value="1"/>
</dbReference>
<dbReference type="InterPro" id="IPR050327">
    <property type="entry name" value="Proton-linked_MCT"/>
</dbReference>
<evidence type="ECO:0000313" key="7">
    <source>
        <dbReference type="Proteomes" id="UP000813461"/>
    </source>
</evidence>
<comment type="similarity">
    <text evidence="2">Belongs to the major facilitator superfamily. Monocarboxylate porter (TC 2.A.1.13) family.</text>
</comment>
<dbReference type="OrthoDB" id="6499973at2759"/>
<accession>A0A8K0VRC8</accession>
<comment type="caution">
    <text evidence="6">The sequence shown here is derived from an EMBL/GenBank/DDBJ whole genome shotgun (WGS) entry which is preliminary data.</text>
</comment>
<feature type="transmembrane region" description="Helical" evidence="4">
    <location>
        <begin position="337"/>
        <end position="355"/>
    </location>
</feature>
<feature type="transmembrane region" description="Helical" evidence="4">
    <location>
        <begin position="227"/>
        <end position="248"/>
    </location>
</feature>
<feature type="transmembrane region" description="Helical" evidence="4">
    <location>
        <begin position="269"/>
        <end position="288"/>
    </location>
</feature>
<feature type="transmembrane region" description="Helical" evidence="4">
    <location>
        <begin position="105"/>
        <end position="127"/>
    </location>
</feature>
<proteinExistence type="inferred from homology"/>
<reference evidence="6" key="1">
    <citation type="journal article" date="2021" name="Nat. Commun.">
        <title>Genetic determinants of endophytism in the Arabidopsis root mycobiome.</title>
        <authorList>
            <person name="Mesny F."/>
            <person name="Miyauchi S."/>
            <person name="Thiergart T."/>
            <person name="Pickel B."/>
            <person name="Atanasova L."/>
            <person name="Karlsson M."/>
            <person name="Huettel B."/>
            <person name="Barry K.W."/>
            <person name="Haridas S."/>
            <person name="Chen C."/>
            <person name="Bauer D."/>
            <person name="Andreopoulos W."/>
            <person name="Pangilinan J."/>
            <person name="LaButti K."/>
            <person name="Riley R."/>
            <person name="Lipzen A."/>
            <person name="Clum A."/>
            <person name="Drula E."/>
            <person name="Henrissat B."/>
            <person name="Kohler A."/>
            <person name="Grigoriev I.V."/>
            <person name="Martin F.M."/>
            <person name="Hacquard S."/>
        </authorList>
    </citation>
    <scope>NUCLEOTIDE SEQUENCE</scope>
    <source>
        <strain evidence="6">MPI-SDFR-AT-0120</strain>
    </source>
</reference>
<evidence type="ECO:0000256" key="1">
    <source>
        <dbReference type="ARBA" id="ARBA00004141"/>
    </source>
</evidence>
<dbReference type="SUPFAM" id="SSF103473">
    <property type="entry name" value="MFS general substrate transporter"/>
    <property type="match status" value="1"/>
</dbReference>
<dbReference type="InterPro" id="IPR036259">
    <property type="entry name" value="MFS_trans_sf"/>
</dbReference>
<dbReference type="PROSITE" id="PS50850">
    <property type="entry name" value="MFS"/>
    <property type="match status" value="1"/>
</dbReference>
<evidence type="ECO:0000256" key="4">
    <source>
        <dbReference type="SAM" id="Phobius"/>
    </source>
</evidence>
<feature type="transmembrane region" description="Helical" evidence="4">
    <location>
        <begin position="438"/>
        <end position="457"/>
    </location>
</feature>
<evidence type="ECO:0000256" key="3">
    <source>
        <dbReference type="SAM" id="MobiDB-lite"/>
    </source>
</evidence>
<keyword evidence="4" id="KW-0812">Transmembrane</keyword>
<feature type="region of interest" description="Disordered" evidence="3">
    <location>
        <begin position="1"/>
        <end position="58"/>
    </location>
</feature>
<name>A0A8K0VRC8_9PLEO</name>
<organism evidence="6 7">
    <name type="scientific">Paraphoma chrysanthemicola</name>
    <dbReference type="NCBI Taxonomy" id="798071"/>
    <lineage>
        <taxon>Eukaryota</taxon>
        <taxon>Fungi</taxon>
        <taxon>Dikarya</taxon>
        <taxon>Ascomycota</taxon>
        <taxon>Pezizomycotina</taxon>
        <taxon>Dothideomycetes</taxon>
        <taxon>Pleosporomycetidae</taxon>
        <taxon>Pleosporales</taxon>
        <taxon>Pleosporineae</taxon>
        <taxon>Phaeosphaeriaceae</taxon>
        <taxon>Paraphoma</taxon>
    </lineage>
</organism>
<evidence type="ECO:0000256" key="2">
    <source>
        <dbReference type="ARBA" id="ARBA00006727"/>
    </source>
</evidence>
<evidence type="ECO:0000259" key="5">
    <source>
        <dbReference type="PROSITE" id="PS50850"/>
    </source>
</evidence>
<dbReference type="InterPro" id="IPR011701">
    <property type="entry name" value="MFS"/>
</dbReference>
<protein>
    <submittedName>
        <fullName evidence="6">Major facilitator superfamily domain-containing protein</fullName>
    </submittedName>
</protein>
<feature type="domain" description="Major facilitator superfamily (MFS) profile" evidence="5">
    <location>
        <begin position="270"/>
        <end position="467"/>
    </location>
</feature>
<feature type="transmembrane region" description="Helical" evidence="4">
    <location>
        <begin position="294"/>
        <end position="316"/>
    </location>
</feature>
<dbReference type="InterPro" id="IPR020846">
    <property type="entry name" value="MFS_dom"/>
</dbReference>
<feature type="transmembrane region" description="Helical" evidence="4">
    <location>
        <begin position="68"/>
        <end position="93"/>
    </location>
</feature>
<dbReference type="GO" id="GO:0022857">
    <property type="term" value="F:transmembrane transporter activity"/>
    <property type="evidence" value="ECO:0007669"/>
    <property type="project" value="InterPro"/>
</dbReference>
<dbReference type="PANTHER" id="PTHR11360">
    <property type="entry name" value="MONOCARBOXYLATE TRANSPORTER"/>
    <property type="match status" value="1"/>
</dbReference>
<gene>
    <name evidence="6" type="ORF">FB567DRAFT_258464</name>
</gene>
<keyword evidence="4" id="KW-1133">Transmembrane helix</keyword>
<dbReference type="PANTHER" id="PTHR11360:SF305">
    <property type="entry name" value="MAJOR FACILITATOR SUPERFAMILY (MFS) PROFILE DOMAIN-CONTAINING PROTEIN"/>
    <property type="match status" value="1"/>
</dbReference>
<dbReference type="EMBL" id="JAGMVJ010000035">
    <property type="protein sequence ID" value="KAH7067205.1"/>
    <property type="molecule type" value="Genomic_DNA"/>
</dbReference>
<feature type="compositionally biased region" description="Polar residues" evidence="3">
    <location>
        <begin position="24"/>
        <end position="40"/>
    </location>
</feature>
<feature type="transmembrane region" description="Helical" evidence="4">
    <location>
        <begin position="202"/>
        <end position="221"/>
    </location>
</feature>
<dbReference type="Gene3D" id="1.20.1250.20">
    <property type="entry name" value="MFS general substrate transporter like domains"/>
    <property type="match status" value="2"/>
</dbReference>